<gene>
    <name evidence="1" type="ORF">DDE19_32320</name>
</gene>
<name>A0A3N9XSW1_9ACTN</name>
<dbReference type="AlphaFoldDB" id="A0A3N9XSW1"/>
<dbReference type="EMBL" id="QDGB01000394">
    <property type="protein sequence ID" value="RQX10563.1"/>
    <property type="molecule type" value="Genomic_DNA"/>
</dbReference>
<comment type="caution">
    <text evidence="1">The sequence shown here is derived from an EMBL/GenBank/DDBJ whole genome shotgun (WGS) entry which is preliminary data.</text>
</comment>
<dbReference type="Proteomes" id="UP000278981">
    <property type="component" value="Unassembled WGS sequence"/>
</dbReference>
<protein>
    <submittedName>
        <fullName evidence="1">Uncharacterized protein</fullName>
    </submittedName>
</protein>
<evidence type="ECO:0000313" key="2">
    <source>
        <dbReference type="Proteomes" id="UP000278981"/>
    </source>
</evidence>
<evidence type="ECO:0000313" key="1">
    <source>
        <dbReference type="EMBL" id="RQX10563.1"/>
    </source>
</evidence>
<proteinExistence type="predicted"/>
<accession>A0A3N9XSW1</accession>
<reference evidence="1 2" key="1">
    <citation type="submission" date="2018-04" db="EMBL/GenBank/DDBJ databases">
        <title>Micromonosporas from Atacama Desert.</title>
        <authorList>
            <person name="Carro L."/>
            <person name="Klenk H.-P."/>
            <person name="Goodfellow M."/>
        </authorList>
    </citation>
    <scope>NUCLEOTIDE SEQUENCE [LARGE SCALE GENOMIC DNA]</scope>
    <source>
        <strain evidence="1 2">LB19</strain>
    </source>
</reference>
<sequence>MPEVPTVVVAKVPQVFVLIRDEEVVGYLFDLPSGAVAILDDAREILRSDSLEDFTRFFGRKLDLNMARVRQDP</sequence>
<organism evidence="1 2">
    <name type="scientific">Micromonospora ureilytica</name>
    <dbReference type="NCBI Taxonomy" id="709868"/>
    <lineage>
        <taxon>Bacteria</taxon>
        <taxon>Bacillati</taxon>
        <taxon>Actinomycetota</taxon>
        <taxon>Actinomycetes</taxon>
        <taxon>Micromonosporales</taxon>
        <taxon>Micromonosporaceae</taxon>
        <taxon>Micromonospora</taxon>
    </lineage>
</organism>